<feature type="domain" description="U-box" evidence="7">
    <location>
        <begin position="289"/>
        <end position="368"/>
    </location>
</feature>
<keyword evidence="6" id="KW-0833">Ubl conjugation pathway</keyword>
<organism evidence="8 9">
    <name type="scientific">Actinidia rufa</name>
    <dbReference type="NCBI Taxonomy" id="165716"/>
    <lineage>
        <taxon>Eukaryota</taxon>
        <taxon>Viridiplantae</taxon>
        <taxon>Streptophyta</taxon>
        <taxon>Embryophyta</taxon>
        <taxon>Tracheophyta</taxon>
        <taxon>Spermatophyta</taxon>
        <taxon>Magnoliopsida</taxon>
        <taxon>eudicotyledons</taxon>
        <taxon>Gunneridae</taxon>
        <taxon>Pentapetalae</taxon>
        <taxon>asterids</taxon>
        <taxon>Ericales</taxon>
        <taxon>Actinidiaceae</taxon>
        <taxon>Actinidia</taxon>
    </lineage>
</organism>
<evidence type="ECO:0000256" key="3">
    <source>
        <dbReference type="ARBA" id="ARBA00012483"/>
    </source>
</evidence>
<reference evidence="9" key="1">
    <citation type="submission" date="2019-07" db="EMBL/GenBank/DDBJ databases">
        <title>De Novo Assembly of kiwifruit Actinidia rufa.</title>
        <authorList>
            <person name="Sugita-Konishi S."/>
            <person name="Sato K."/>
            <person name="Mori E."/>
            <person name="Abe Y."/>
            <person name="Kisaki G."/>
            <person name="Hamano K."/>
            <person name="Suezawa K."/>
            <person name="Otani M."/>
            <person name="Fukuda T."/>
            <person name="Manabe T."/>
            <person name="Gomi K."/>
            <person name="Tabuchi M."/>
            <person name="Akimitsu K."/>
            <person name="Kataoka I."/>
        </authorList>
    </citation>
    <scope>NUCLEOTIDE SEQUENCE [LARGE SCALE GENOMIC DNA]</scope>
    <source>
        <strain evidence="9">cv. Fuchu</strain>
    </source>
</reference>
<sequence>MASTGVFFHPRRGRSPFPEAFLARVSLCESNLIQTLIDMSKNLVNSFSNKSFSLQCKNFRSLIRKIEIFIMLFEHLHDSGYSVALSSTAKLCFEEFYVLLYQSKILFDDCTQTSQIWLLIQNCMISHGFQYLDREISMVLDVCPLQELISCEDVREQVELLRKQLERNEFLIDQRDEAMRIRLFGFVEEFGFGMIPDAMELRELFQERLGIEDANGYRREIEFLEELICHHEDYIEPNPSILKGIIALTQYCRFLFCGFEDDDGVINFQNHGEQMKNLITEEIAKTFVTLPKEFSCPISLDLMQDPVVISTGQTFDRSSISKWLKRQHMRRENYTCPTTGQLLAHIVLAPNRALKNLISLWCVAQGMFSEPKDTRRQISPPVSSTRAVIEANRATAMLLIKQLSCGPDIGKTVAARWLQMLASIREEDAVYIAVAGSIPLFRKLLSSPHPKAQENSINAILTLSAYYSNMSLIMDEVGCLELIVKVMRSGYTEIARENAASILSTLCTVHDYKTRIAGKEGAISGLLWLLKMGTPREKKVAIGTLYLLSSHVDNCTKLVEADAVEFLAEAMENKGVAESATGALNFLVKHPIGANAVRKDGKAISGLLTLRISGTNRARATAVATLRELYRDCLQCNQLRRAVPAFLTNPLIPPVDRFREGHSVLQHPLLDMPDERNED</sequence>
<dbReference type="SUPFAM" id="SSF57850">
    <property type="entry name" value="RING/U-box"/>
    <property type="match status" value="1"/>
</dbReference>
<dbReference type="PANTHER" id="PTHR23315:SF266">
    <property type="entry name" value="U-BOX DOMAIN-CONTAINING PROTEIN 17"/>
    <property type="match status" value="1"/>
</dbReference>
<dbReference type="Proteomes" id="UP000585474">
    <property type="component" value="Unassembled WGS sequence"/>
</dbReference>
<comment type="caution">
    <text evidence="8">The sequence shown here is derived from an EMBL/GenBank/DDBJ whole genome shotgun (WGS) entry which is preliminary data.</text>
</comment>
<dbReference type="EMBL" id="BJWL01000200">
    <property type="protein sequence ID" value="GFS33985.1"/>
    <property type="molecule type" value="Genomic_DNA"/>
</dbReference>
<dbReference type="UniPathway" id="UPA00143"/>
<keyword evidence="5" id="KW-0677">Repeat</keyword>
<evidence type="ECO:0000313" key="8">
    <source>
        <dbReference type="EMBL" id="GFS33985.1"/>
    </source>
</evidence>
<dbReference type="InterPro" id="IPR000225">
    <property type="entry name" value="Armadillo"/>
</dbReference>
<dbReference type="SUPFAM" id="SSF48371">
    <property type="entry name" value="ARM repeat"/>
    <property type="match status" value="1"/>
</dbReference>
<dbReference type="InterPro" id="IPR003613">
    <property type="entry name" value="Ubox_domain"/>
</dbReference>
<gene>
    <name evidence="8" type="ORF">Acr_00g0031620</name>
</gene>
<dbReference type="InterPro" id="IPR013083">
    <property type="entry name" value="Znf_RING/FYVE/PHD"/>
</dbReference>
<dbReference type="InterPro" id="IPR011989">
    <property type="entry name" value="ARM-like"/>
</dbReference>
<dbReference type="InterPro" id="IPR057623">
    <property type="entry name" value="PUB12-19-like_N"/>
</dbReference>
<evidence type="ECO:0000259" key="7">
    <source>
        <dbReference type="PROSITE" id="PS51698"/>
    </source>
</evidence>
<dbReference type="Gene3D" id="3.30.40.10">
    <property type="entry name" value="Zinc/RING finger domain, C3HC4 (zinc finger)"/>
    <property type="match status" value="1"/>
</dbReference>
<evidence type="ECO:0000256" key="6">
    <source>
        <dbReference type="ARBA" id="ARBA00022786"/>
    </source>
</evidence>
<dbReference type="EC" id="2.3.2.27" evidence="3"/>
<dbReference type="GO" id="GO:0016567">
    <property type="term" value="P:protein ubiquitination"/>
    <property type="evidence" value="ECO:0007669"/>
    <property type="project" value="UniProtKB-UniPathway"/>
</dbReference>
<keyword evidence="9" id="KW-1185">Reference proteome</keyword>
<evidence type="ECO:0000256" key="4">
    <source>
        <dbReference type="ARBA" id="ARBA00022679"/>
    </source>
</evidence>
<name>A0A7J0DGE3_9ERIC</name>
<dbReference type="InterPro" id="IPR016024">
    <property type="entry name" value="ARM-type_fold"/>
</dbReference>
<dbReference type="Gene3D" id="1.25.10.10">
    <property type="entry name" value="Leucine-rich Repeat Variant"/>
    <property type="match status" value="1"/>
</dbReference>
<dbReference type="GO" id="GO:0061630">
    <property type="term" value="F:ubiquitin protein ligase activity"/>
    <property type="evidence" value="ECO:0007669"/>
    <property type="project" value="UniProtKB-EC"/>
</dbReference>
<evidence type="ECO:0000256" key="2">
    <source>
        <dbReference type="ARBA" id="ARBA00004906"/>
    </source>
</evidence>
<evidence type="ECO:0000313" key="9">
    <source>
        <dbReference type="Proteomes" id="UP000585474"/>
    </source>
</evidence>
<evidence type="ECO:0000256" key="1">
    <source>
        <dbReference type="ARBA" id="ARBA00000900"/>
    </source>
</evidence>
<comment type="pathway">
    <text evidence="2">Protein modification; protein ubiquitination.</text>
</comment>
<comment type="catalytic activity">
    <reaction evidence="1">
        <text>S-ubiquitinyl-[E2 ubiquitin-conjugating enzyme]-L-cysteine + [acceptor protein]-L-lysine = [E2 ubiquitin-conjugating enzyme]-L-cysteine + N(6)-ubiquitinyl-[acceptor protein]-L-lysine.</text>
        <dbReference type="EC" id="2.3.2.27"/>
    </reaction>
</comment>
<dbReference type="SMART" id="SM00504">
    <property type="entry name" value="Ubox"/>
    <property type="match status" value="1"/>
</dbReference>
<dbReference type="CDD" id="cd16664">
    <property type="entry name" value="RING-Ubox_PUB"/>
    <property type="match status" value="1"/>
</dbReference>
<evidence type="ECO:0000256" key="5">
    <source>
        <dbReference type="ARBA" id="ARBA00022737"/>
    </source>
</evidence>
<dbReference type="InterPro" id="IPR058678">
    <property type="entry name" value="ARM_PUB"/>
</dbReference>
<accession>A0A7J0DGE3</accession>
<keyword evidence="4" id="KW-0808">Transferase</keyword>
<proteinExistence type="predicted"/>
<protein>
    <recommendedName>
        <fullName evidence="3">RING-type E3 ubiquitin transferase</fullName>
        <ecNumber evidence="3">2.3.2.27</ecNumber>
    </recommendedName>
</protein>
<dbReference type="Pfam" id="PF25598">
    <property type="entry name" value="ARM_PUB"/>
    <property type="match status" value="1"/>
</dbReference>
<dbReference type="InterPro" id="IPR045210">
    <property type="entry name" value="RING-Ubox_PUB"/>
</dbReference>
<dbReference type="SMART" id="SM00185">
    <property type="entry name" value="ARM"/>
    <property type="match status" value="4"/>
</dbReference>
<dbReference type="PROSITE" id="PS51698">
    <property type="entry name" value="U_BOX"/>
    <property type="match status" value="1"/>
</dbReference>
<dbReference type="Pfam" id="PF25368">
    <property type="entry name" value="PUB10_N"/>
    <property type="match status" value="1"/>
</dbReference>
<dbReference type="OrthoDB" id="6105938at2759"/>
<dbReference type="AlphaFoldDB" id="A0A7J0DGE3"/>
<dbReference type="PANTHER" id="PTHR23315">
    <property type="entry name" value="U BOX DOMAIN-CONTAINING"/>
    <property type="match status" value="1"/>
</dbReference>
<dbReference type="Pfam" id="PF04564">
    <property type="entry name" value="U-box"/>
    <property type="match status" value="1"/>
</dbReference>